<dbReference type="AlphaFoldDB" id="A0A926FFL2"/>
<protein>
    <submittedName>
        <fullName evidence="1">Uncharacterized protein</fullName>
    </submittedName>
</protein>
<comment type="caution">
    <text evidence="1">The sequence shown here is derived from an EMBL/GenBank/DDBJ whole genome shotgun (WGS) entry which is preliminary data.</text>
</comment>
<proteinExistence type="predicted"/>
<dbReference type="EMBL" id="JACRTE010000020">
    <property type="protein sequence ID" value="MBC8597295.1"/>
    <property type="molecule type" value="Genomic_DNA"/>
</dbReference>
<dbReference type="Proteomes" id="UP000647416">
    <property type="component" value="Unassembled WGS sequence"/>
</dbReference>
<accession>A0A926FFL2</accession>
<evidence type="ECO:0000313" key="2">
    <source>
        <dbReference type="Proteomes" id="UP000647416"/>
    </source>
</evidence>
<sequence length="262" mass="28959">MSSGIFYNQSVTANDLNEIATDLGATSFNGFGTEKFGASELNNITKDLVGKGYLNVKNKCKPTVSADGSKIIVQSGIVVFENGAKKVIENTLEISFGVGRKYYFLNEISNGLCSLWWSTVGYPSEGDYVPLCEVTSDGTLIDKRVFSVAKVNLGAVENNKTLDMEYTFDIYKGKAISGTLPLDFTGYNGILARYIWRSDKWDSFYAKEDTFVTIPVSGWSEECFSMQSTTVFFERTATGLNYRGGTSWSSGHNDLRLKITLF</sequence>
<dbReference type="RefSeq" id="WP_262432609.1">
    <property type="nucleotide sequence ID" value="NZ_JACRTE010000020.1"/>
</dbReference>
<evidence type="ECO:0000313" key="1">
    <source>
        <dbReference type="EMBL" id="MBC8597295.1"/>
    </source>
</evidence>
<name>A0A926FFL2_9FIRM</name>
<reference evidence="1" key="1">
    <citation type="submission" date="2020-08" db="EMBL/GenBank/DDBJ databases">
        <title>Genome public.</title>
        <authorList>
            <person name="Liu C."/>
            <person name="Sun Q."/>
        </authorList>
    </citation>
    <scope>NUCLEOTIDE SEQUENCE</scope>
    <source>
        <strain evidence="1">NSJ-50</strain>
    </source>
</reference>
<organism evidence="1 2">
    <name type="scientific">Qingrenia yutianensis</name>
    <dbReference type="NCBI Taxonomy" id="2763676"/>
    <lineage>
        <taxon>Bacteria</taxon>
        <taxon>Bacillati</taxon>
        <taxon>Bacillota</taxon>
        <taxon>Clostridia</taxon>
        <taxon>Eubacteriales</taxon>
        <taxon>Oscillospiraceae</taxon>
        <taxon>Qingrenia</taxon>
    </lineage>
</organism>
<keyword evidence="2" id="KW-1185">Reference proteome</keyword>
<gene>
    <name evidence="1" type="ORF">H8706_10525</name>
</gene>